<dbReference type="RefSeq" id="WP_200607399.1">
    <property type="nucleotide sequence ID" value="NZ_CP071517.1"/>
</dbReference>
<accession>A0ABX7R9D4</accession>
<dbReference type="SUPFAM" id="SSF48695">
    <property type="entry name" value="Multiheme cytochromes"/>
    <property type="match status" value="1"/>
</dbReference>
<evidence type="ECO:0008006" key="4">
    <source>
        <dbReference type="Google" id="ProtNLM"/>
    </source>
</evidence>
<keyword evidence="3" id="KW-1185">Reference proteome</keyword>
<evidence type="ECO:0000256" key="1">
    <source>
        <dbReference type="SAM" id="SignalP"/>
    </source>
</evidence>
<evidence type="ECO:0000313" key="2">
    <source>
        <dbReference type="EMBL" id="QSX73941.1"/>
    </source>
</evidence>
<name>A0ABX7R9D4_9GAMM</name>
<reference evidence="2 3" key="1">
    <citation type="submission" date="2021-02" db="EMBL/GenBank/DDBJ databases">
        <title>Lysobacter arenosi sp. nov., isolated from soil of gangwondo yeongwol, south Korea.</title>
        <authorList>
            <person name="Kim K.R."/>
            <person name="Kim K.H."/>
            <person name="Jeon C.O."/>
        </authorList>
    </citation>
    <scope>NUCLEOTIDE SEQUENCE [LARGE SCALE GENOMIC DNA]</scope>
    <source>
        <strain evidence="2 3">R7</strain>
    </source>
</reference>
<feature type="chain" id="PRO_5047152465" description="Isoquinoline 1-oxidoreductase subunit" evidence="1">
    <location>
        <begin position="20"/>
        <end position="195"/>
    </location>
</feature>
<organism evidence="2 3">
    <name type="scientific">Lysobacter arenosi</name>
    <dbReference type="NCBI Taxonomy" id="2795387"/>
    <lineage>
        <taxon>Bacteria</taxon>
        <taxon>Pseudomonadati</taxon>
        <taxon>Pseudomonadota</taxon>
        <taxon>Gammaproteobacteria</taxon>
        <taxon>Lysobacterales</taxon>
        <taxon>Lysobacteraceae</taxon>
        <taxon>Lysobacter</taxon>
    </lineage>
</organism>
<keyword evidence="1" id="KW-0732">Signal</keyword>
<dbReference type="InterPro" id="IPR036280">
    <property type="entry name" value="Multihaem_cyt_sf"/>
</dbReference>
<sequence length="195" mass="20861">MRVAIASLFVSTLILAATACTQKVSPEQQARGVEAFATIEKVFQHPRCSNCHIPGDQPLQFDAQTPHMMNVVRGPDGKGAAGLPCASCHGEANLPASYGPNAPPGAPHWSLPPPDHKMAWIGLPASQLCEMIKDRKRNGDRDFAALFKHVSEDKLVLWGWAPGGNRAPVPVPHDQFVLAFKTWMDAGGPCPGAKG</sequence>
<protein>
    <recommendedName>
        <fullName evidence="4">Isoquinoline 1-oxidoreductase subunit</fullName>
    </recommendedName>
</protein>
<dbReference type="PROSITE" id="PS51257">
    <property type="entry name" value="PROKAR_LIPOPROTEIN"/>
    <property type="match status" value="1"/>
</dbReference>
<proteinExistence type="predicted"/>
<feature type="signal peptide" evidence="1">
    <location>
        <begin position="1"/>
        <end position="19"/>
    </location>
</feature>
<gene>
    <name evidence="2" type="ORF">HIV01_011990</name>
</gene>
<dbReference type="Proteomes" id="UP000663400">
    <property type="component" value="Chromosome"/>
</dbReference>
<evidence type="ECO:0000313" key="3">
    <source>
        <dbReference type="Proteomes" id="UP000663400"/>
    </source>
</evidence>
<dbReference type="EMBL" id="CP071517">
    <property type="protein sequence ID" value="QSX73941.1"/>
    <property type="molecule type" value="Genomic_DNA"/>
</dbReference>